<keyword evidence="4" id="KW-0677">Repeat</keyword>
<evidence type="ECO:0000256" key="5">
    <source>
        <dbReference type="ARBA" id="ARBA00022771"/>
    </source>
</evidence>
<evidence type="ECO:0000256" key="1">
    <source>
        <dbReference type="ARBA" id="ARBA00004123"/>
    </source>
</evidence>
<feature type="domain" description="PHD-type" evidence="12">
    <location>
        <begin position="487"/>
        <end position="537"/>
    </location>
</feature>
<dbReference type="EMBL" id="JBBCAQ010000036">
    <property type="protein sequence ID" value="KAK7575473.1"/>
    <property type="molecule type" value="Genomic_DNA"/>
</dbReference>
<dbReference type="PANTHER" id="PTHR45888:SF5">
    <property type="entry name" value="D4, ISOFORM A"/>
    <property type="match status" value="1"/>
</dbReference>
<organism evidence="14 15">
    <name type="scientific">Parthenolecanium corni</name>
    <dbReference type="NCBI Taxonomy" id="536013"/>
    <lineage>
        <taxon>Eukaryota</taxon>
        <taxon>Metazoa</taxon>
        <taxon>Ecdysozoa</taxon>
        <taxon>Arthropoda</taxon>
        <taxon>Hexapoda</taxon>
        <taxon>Insecta</taxon>
        <taxon>Pterygota</taxon>
        <taxon>Neoptera</taxon>
        <taxon>Paraneoptera</taxon>
        <taxon>Hemiptera</taxon>
        <taxon>Sternorrhyncha</taxon>
        <taxon>Coccoidea</taxon>
        <taxon>Coccidae</taxon>
        <taxon>Parthenolecanium</taxon>
    </lineage>
</organism>
<dbReference type="PROSITE" id="PS50016">
    <property type="entry name" value="ZF_PHD_2"/>
    <property type="match status" value="2"/>
</dbReference>
<dbReference type="InterPro" id="IPR011011">
    <property type="entry name" value="Znf_FYVE_PHD"/>
</dbReference>
<feature type="region of interest" description="Disordered" evidence="11">
    <location>
        <begin position="394"/>
        <end position="423"/>
    </location>
</feature>
<keyword evidence="3" id="KW-0479">Metal-binding</keyword>
<dbReference type="CDD" id="cd15530">
    <property type="entry name" value="PHD2_d4"/>
    <property type="match status" value="1"/>
</dbReference>
<accession>A0AAN9T620</accession>
<keyword evidence="5 10" id="KW-0863">Zinc-finger</keyword>
<dbReference type="AlphaFoldDB" id="A0AAN9T620"/>
<dbReference type="SMART" id="SM00249">
    <property type="entry name" value="PHD"/>
    <property type="match status" value="2"/>
</dbReference>
<keyword evidence="8" id="KW-0804">Transcription</keyword>
<keyword evidence="15" id="KW-1185">Reference proteome</keyword>
<dbReference type="InterPro" id="IPR036236">
    <property type="entry name" value="Znf_C2H2_sf"/>
</dbReference>
<dbReference type="PROSITE" id="PS50157">
    <property type="entry name" value="ZINC_FINGER_C2H2_2"/>
    <property type="match status" value="1"/>
</dbReference>
<keyword evidence="7" id="KW-0805">Transcription regulation</keyword>
<dbReference type="InterPro" id="IPR013083">
    <property type="entry name" value="Znf_RING/FYVE/PHD"/>
</dbReference>
<dbReference type="PROSITE" id="PS00028">
    <property type="entry name" value="ZINC_FINGER_C2H2_1"/>
    <property type="match status" value="1"/>
</dbReference>
<name>A0AAN9T620_9HEMI</name>
<dbReference type="PANTHER" id="PTHR45888">
    <property type="entry name" value="HL01030P-RELATED"/>
    <property type="match status" value="1"/>
</dbReference>
<feature type="compositionally biased region" description="Polar residues" evidence="11">
    <location>
        <begin position="342"/>
        <end position="352"/>
    </location>
</feature>
<proteinExistence type="inferred from homology"/>
<evidence type="ECO:0000259" key="12">
    <source>
        <dbReference type="PROSITE" id="PS50016"/>
    </source>
</evidence>
<dbReference type="GO" id="GO:0071565">
    <property type="term" value="C:nBAF complex"/>
    <property type="evidence" value="ECO:0007669"/>
    <property type="project" value="TreeGrafter"/>
</dbReference>
<dbReference type="SUPFAM" id="SSF57667">
    <property type="entry name" value="beta-beta-alpha zinc fingers"/>
    <property type="match status" value="1"/>
</dbReference>
<evidence type="ECO:0000256" key="4">
    <source>
        <dbReference type="ARBA" id="ARBA00022737"/>
    </source>
</evidence>
<feature type="compositionally biased region" description="Polar residues" evidence="11">
    <location>
        <begin position="290"/>
        <end position="312"/>
    </location>
</feature>
<keyword evidence="6" id="KW-0862">Zinc</keyword>
<feature type="region of interest" description="Disordered" evidence="11">
    <location>
        <begin position="250"/>
        <end position="366"/>
    </location>
</feature>
<dbReference type="CDD" id="cd15619">
    <property type="entry name" value="PHD1_d4"/>
    <property type="match status" value="1"/>
</dbReference>
<dbReference type="Pfam" id="PF00628">
    <property type="entry name" value="PHD"/>
    <property type="match status" value="2"/>
</dbReference>
<dbReference type="GO" id="GO:0007399">
    <property type="term" value="P:nervous system development"/>
    <property type="evidence" value="ECO:0007669"/>
    <property type="project" value="TreeGrafter"/>
</dbReference>
<feature type="domain" description="C2H2-type" evidence="13">
    <location>
        <begin position="230"/>
        <end position="258"/>
    </location>
</feature>
<comment type="subcellular location">
    <subcellularLocation>
        <location evidence="1">Nucleus</location>
    </subcellularLocation>
</comment>
<feature type="compositionally biased region" description="Acidic residues" evidence="11">
    <location>
        <begin position="162"/>
        <end position="178"/>
    </location>
</feature>
<evidence type="ECO:0000256" key="9">
    <source>
        <dbReference type="ARBA" id="ARBA00023242"/>
    </source>
</evidence>
<evidence type="ECO:0000313" key="15">
    <source>
        <dbReference type="Proteomes" id="UP001367676"/>
    </source>
</evidence>
<gene>
    <name evidence="14" type="ORF">V9T40_011759</name>
</gene>
<evidence type="ECO:0000256" key="10">
    <source>
        <dbReference type="PROSITE-ProRule" id="PRU00042"/>
    </source>
</evidence>
<feature type="domain" description="PHD-type" evidence="12">
    <location>
        <begin position="430"/>
        <end position="490"/>
    </location>
</feature>
<dbReference type="Pfam" id="PF14051">
    <property type="entry name" value="DPF1-3_N"/>
    <property type="match status" value="1"/>
</dbReference>
<evidence type="ECO:0000313" key="14">
    <source>
        <dbReference type="EMBL" id="KAK7575473.1"/>
    </source>
</evidence>
<feature type="compositionally biased region" description="Basic and acidic residues" evidence="11">
    <location>
        <begin position="403"/>
        <end position="412"/>
    </location>
</feature>
<evidence type="ECO:0000256" key="2">
    <source>
        <dbReference type="ARBA" id="ARBA00010539"/>
    </source>
</evidence>
<reference evidence="14 15" key="1">
    <citation type="submission" date="2024-03" db="EMBL/GenBank/DDBJ databases">
        <title>Adaptation during the transition from Ophiocordyceps entomopathogen to insect associate is accompanied by gene loss and intensified selection.</title>
        <authorList>
            <person name="Ward C.M."/>
            <person name="Onetto C.A."/>
            <person name="Borneman A.R."/>
        </authorList>
    </citation>
    <scope>NUCLEOTIDE SEQUENCE [LARGE SCALE GENOMIC DNA]</scope>
    <source>
        <strain evidence="14">AWRI1</strain>
        <tissue evidence="14">Single Adult Female</tissue>
    </source>
</reference>
<dbReference type="InterPro" id="IPR025750">
    <property type="entry name" value="DPF1-3_N"/>
</dbReference>
<sequence length="541" mass="60019">MASCEVQVAPINSTTLITIESFMSDSTYRDIIENSANYNTRLCVERKLRMPFLDAQTGVAQNHSNLFMNSRQRMPGMEEGQEYTYPAKRWRKKRRQYLMNFLQPKRKENGDMETSDSHPICSSEVPIALNEDSKDSLGGSSSKDESIPKETWYYDEIEMQEIEGYDEPDPDSDYDYEDTYAKKRKRRSAKSARSSAADSPMRRGVKGFGRGRRRGMNYTPDFSVDSDKPYYCDLCGARYKTRPGLTYHYTHSHKEKLQDDENSLEGAPVSPNSQKDKLQQQPPMPVSKDMLSSSMSVPGGTVSMNPNATHASSAHADANQTGPGGWGKFQDSYLTFLGGSPGSTNASGQPSKKASRPPPGSASQVLPQIPAVPQLDNASAIAGPSAMNMSGLNATLEDESSSESDKKDDFSKDTSPCISKRNDKTKANPSPYCDFCLGNEESNKKSGQPEELVSCSDCGRSGHPSCLQFTANMIISVRKYRWQCIECKCCSICGTSDNDDQLLFCDDCDRGYHMYCLSPPLSAPPEGSWSCKLCIEEFHSK</sequence>
<evidence type="ECO:0008006" key="16">
    <source>
        <dbReference type="Google" id="ProtNLM"/>
    </source>
</evidence>
<evidence type="ECO:0000256" key="8">
    <source>
        <dbReference type="ARBA" id="ARBA00023163"/>
    </source>
</evidence>
<dbReference type="InterPro" id="IPR013087">
    <property type="entry name" value="Znf_C2H2_type"/>
</dbReference>
<comment type="caution">
    <text evidence="14">The sequence shown here is derived from an EMBL/GenBank/DDBJ whole genome shotgun (WGS) entry which is preliminary data.</text>
</comment>
<keyword evidence="9" id="KW-0539">Nucleus</keyword>
<dbReference type="SUPFAM" id="SSF57903">
    <property type="entry name" value="FYVE/PHD zinc finger"/>
    <property type="match status" value="2"/>
</dbReference>
<evidence type="ECO:0000256" key="7">
    <source>
        <dbReference type="ARBA" id="ARBA00023015"/>
    </source>
</evidence>
<dbReference type="InterPro" id="IPR019787">
    <property type="entry name" value="Znf_PHD-finger"/>
</dbReference>
<feature type="region of interest" description="Disordered" evidence="11">
    <location>
        <begin position="105"/>
        <end position="150"/>
    </location>
</feature>
<dbReference type="Proteomes" id="UP001367676">
    <property type="component" value="Unassembled WGS sequence"/>
</dbReference>
<protein>
    <recommendedName>
        <fullName evidence="16">Zinc finger protein ubi-d4</fullName>
    </recommendedName>
</protein>
<evidence type="ECO:0000256" key="11">
    <source>
        <dbReference type="SAM" id="MobiDB-lite"/>
    </source>
</evidence>
<feature type="compositionally biased region" description="Basic residues" evidence="11">
    <location>
        <begin position="203"/>
        <end position="215"/>
    </location>
</feature>
<dbReference type="GO" id="GO:0008270">
    <property type="term" value="F:zinc ion binding"/>
    <property type="evidence" value="ECO:0007669"/>
    <property type="project" value="UniProtKB-KW"/>
</dbReference>
<dbReference type="FunFam" id="3.30.40.10:FF:000005">
    <property type="entry name" value="zinc finger protein isoform X1"/>
    <property type="match status" value="1"/>
</dbReference>
<evidence type="ECO:0000259" key="13">
    <source>
        <dbReference type="PROSITE" id="PS50157"/>
    </source>
</evidence>
<dbReference type="InterPro" id="IPR001965">
    <property type="entry name" value="Znf_PHD"/>
</dbReference>
<dbReference type="Gene3D" id="3.30.40.10">
    <property type="entry name" value="Zinc/RING finger domain, C3HC4 (zinc finger)"/>
    <property type="match status" value="1"/>
</dbReference>
<evidence type="ECO:0000256" key="3">
    <source>
        <dbReference type="ARBA" id="ARBA00022723"/>
    </source>
</evidence>
<comment type="similarity">
    <text evidence="2">Belongs to the requiem/DPF family.</text>
</comment>
<evidence type="ECO:0000256" key="6">
    <source>
        <dbReference type="ARBA" id="ARBA00022833"/>
    </source>
</evidence>
<feature type="region of interest" description="Disordered" evidence="11">
    <location>
        <begin position="162"/>
        <end position="222"/>
    </location>
</feature>